<proteinExistence type="predicted"/>
<organism evidence="1 2">
    <name type="scientific">Tolypothrix tenuis PCC 7101</name>
    <dbReference type="NCBI Taxonomy" id="231146"/>
    <lineage>
        <taxon>Bacteria</taxon>
        <taxon>Bacillati</taxon>
        <taxon>Cyanobacteriota</taxon>
        <taxon>Cyanophyceae</taxon>
        <taxon>Nostocales</taxon>
        <taxon>Tolypothrichaceae</taxon>
        <taxon>Tolypothrix</taxon>
    </lineage>
</organism>
<keyword evidence="2" id="KW-1185">Reference proteome</keyword>
<keyword evidence="1" id="KW-0614">Plasmid</keyword>
<dbReference type="RefSeq" id="WP_096585704.1">
    <property type="nucleotide sequence ID" value="NZ_CAWNJS010000006.1"/>
</dbReference>
<geneLocation type="plasmid" evidence="2">
    <name>Plasmid5 dna</name>
</geneLocation>
<gene>
    <name evidence="1" type="ORF">NIES37_73630</name>
</gene>
<dbReference type="EMBL" id="AP018253">
    <property type="protein sequence ID" value="BAZ03350.1"/>
    <property type="molecule type" value="Genomic_DNA"/>
</dbReference>
<dbReference type="SUPFAM" id="SSF53098">
    <property type="entry name" value="Ribonuclease H-like"/>
    <property type="match status" value="1"/>
</dbReference>
<evidence type="ECO:0000313" key="2">
    <source>
        <dbReference type="Proteomes" id="UP000218785"/>
    </source>
</evidence>
<name>A0A1Z4NCC2_9CYAN</name>
<dbReference type="Proteomes" id="UP000218785">
    <property type="component" value="Plasmid plasmid5"/>
</dbReference>
<evidence type="ECO:0000313" key="1">
    <source>
        <dbReference type="EMBL" id="BAZ03350.1"/>
    </source>
</evidence>
<dbReference type="InterPro" id="IPR012337">
    <property type="entry name" value="RNaseH-like_sf"/>
</dbReference>
<dbReference type="KEGG" id="ttq:NIES37_73630"/>
<protein>
    <submittedName>
        <fullName evidence="1">Uncharacterized protein</fullName>
    </submittedName>
</protein>
<dbReference type="AlphaFoldDB" id="A0A1Z4NCC2"/>
<reference evidence="1 2" key="1">
    <citation type="submission" date="2017-06" db="EMBL/GenBank/DDBJ databases">
        <title>Genome sequencing of cyanobaciteial culture collection at National Institute for Environmental Studies (NIES).</title>
        <authorList>
            <person name="Hirose Y."/>
            <person name="Shimura Y."/>
            <person name="Fujisawa T."/>
            <person name="Nakamura Y."/>
            <person name="Kawachi M."/>
        </authorList>
    </citation>
    <scope>NUCLEOTIDE SEQUENCE [LARGE SCALE GENOMIC DNA]</scope>
    <source>
        <strain evidence="1 2">NIES-37</strain>
        <plasmid evidence="2">Plasmid5 dna</plasmid>
    </source>
</reference>
<sequence length="352" mass="39938">MGLDFIKNYGGCRVEQYDAQFPLLSEETDEDLNQTPEKVDLDYEVEHRAIDWEPINLSTSPNWRPSNWHERPTHFIDGKDVGETVASVRSPSGQLVPIRLSQIGSITMRVENGECRRSFEVVERVVSMAVDLFPWTEVESFAAALQDNGFRLLPVRPPGGISSYDFETMRKRTQNRSNTEMEALEESAISHSGGEPTVIDGRLQPRMGGFDIDESPVFGVIKTQRQNYLHIKGIQVLYGLEAGQRTPVFTISRGWLPVVSWFVRLSGGGGGTPSTGIVRVEASKSWFEKYHKHNWDFVDKLSRTVYEYRCRECSYGRAAISLHPIVRAEESLGSLFQPLSILSNRFYRLTQL</sequence>
<accession>A0A1Z4NCC2</accession>